<dbReference type="Gene3D" id="2.60.40.10">
    <property type="entry name" value="Immunoglobulins"/>
    <property type="match status" value="1"/>
</dbReference>
<keyword evidence="3" id="KW-0472">Membrane</keyword>
<dbReference type="AlphaFoldDB" id="A0A9D3NPQ6"/>
<comment type="caution">
    <text evidence="6">The sequence shown here is derived from an EMBL/GenBank/DDBJ whole genome shotgun (WGS) entry which is preliminary data.</text>
</comment>
<evidence type="ECO:0000259" key="5">
    <source>
        <dbReference type="PROSITE" id="PS50287"/>
    </source>
</evidence>
<evidence type="ECO:0000256" key="1">
    <source>
        <dbReference type="ARBA" id="ARBA00023157"/>
    </source>
</evidence>
<feature type="domain" description="SRCR" evidence="5">
    <location>
        <begin position="238"/>
        <end position="336"/>
    </location>
</feature>
<feature type="signal peptide" evidence="4">
    <location>
        <begin position="1"/>
        <end position="24"/>
    </location>
</feature>
<gene>
    <name evidence="6" type="ORF">KOW79_009511</name>
</gene>
<keyword evidence="7" id="KW-1185">Reference proteome</keyword>
<keyword evidence="1 2" id="KW-1015">Disulfide bond</keyword>
<reference evidence="6 7" key="1">
    <citation type="submission" date="2021-06" db="EMBL/GenBank/DDBJ databases">
        <title>Chromosome-level genome assembly of the red-tail catfish (Hemibagrus wyckioides).</title>
        <authorList>
            <person name="Shao F."/>
        </authorList>
    </citation>
    <scope>NUCLEOTIDE SEQUENCE [LARGE SCALE GENOMIC DNA]</scope>
    <source>
        <strain evidence="6">EC202008001</strain>
        <tissue evidence="6">Blood</tissue>
    </source>
</reference>
<dbReference type="Pfam" id="PF00530">
    <property type="entry name" value="SRCR"/>
    <property type="match status" value="1"/>
</dbReference>
<feature type="disulfide bond" evidence="2">
    <location>
        <begin position="309"/>
        <end position="319"/>
    </location>
</feature>
<evidence type="ECO:0000256" key="3">
    <source>
        <dbReference type="SAM" id="Phobius"/>
    </source>
</evidence>
<dbReference type="SMART" id="SM00202">
    <property type="entry name" value="SR"/>
    <property type="match status" value="1"/>
</dbReference>
<accession>A0A9D3NPQ6</accession>
<dbReference type="Proteomes" id="UP000824219">
    <property type="component" value="Linkage Group LG11"/>
</dbReference>
<dbReference type="InterPro" id="IPR001190">
    <property type="entry name" value="SRCR"/>
</dbReference>
<dbReference type="OrthoDB" id="8719906at2759"/>
<organism evidence="6 7">
    <name type="scientific">Hemibagrus wyckioides</name>
    <dbReference type="NCBI Taxonomy" id="337641"/>
    <lineage>
        <taxon>Eukaryota</taxon>
        <taxon>Metazoa</taxon>
        <taxon>Chordata</taxon>
        <taxon>Craniata</taxon>
        <taxon>Vertebrata</taxon>
        <taxon>Euteleostomi</taxon>
        <taxon>Actinopterygii</taxon>
        <taxon>Neopterygii</taxon>
        <taxon>Teleostei</taxon>
        <taxon>Ostariophysi</taxon>
        <taxon>Siluriformes</taxon>
        <taxon>Bagridae</taxon>
        <taxon>Hemibagrus</taxon>
    </lineage>
</organism>
<feature type="chain" id="PRO_5039401302" description="SRCR domain-containing protein" evidence="4">
    <location>
        <begin position="25"/>
        <end position="469"/>
    </location>
</feature>
<dbReference type="EMBL" id="JAHKSW010000011">
    <property type="protein sequence ID" value="KAG7326110.1"/>
    <property type="molecule type" value="Genomic_DNA"/>
</dbReference>
<evidence type="ECO:0000256" key="4">
    <source>
        <dbReference type="SAM" id="SignalP"/>
    </source>
</evidence>
<keyword evidence="3" id="KW-1133">Transmembrane helix</keyword>
<proteinExistence type="predicted"/>
<comment type="caution">
    <text evidence="2">Lacks conserved residue(s) required for the propagation of feature annotation.</text>
</comment>
<evidence type="ECO:0000313" key="6">
    <source>
        <dbReference type="EMBL" id="KAG7326110.1"/>
    </source>
</evidence>
<dbReference type="SUPFAM" id="SSF56487">
    <property type="entry name" value="SRCR-like"/>
    <property type="match status" value="1"/>
</dbReference>
<dbReference type="InterPro" id="IPR036772">
    <property type="entry name" value="SRCR-like_dom_sf"/>
</dbReference>
<dbReference type="InterPro" id="IPR013783">
    <property type="entry name" value="Ig-like_fold"/>
</dbReference>
<keyword evidence="4" id="KW-0732">Signal</keyword>
<name>A0A9D3NPQ6_9TELE</name>
<sequence length="469" mass="52306">MKLHTLAVLWSVCWCMFAVQRVESKELLPAPTLSFNPRVNQSAILLYSDISLQCTIPNNVRMPVEIHLTHAENANYSSSIQSRTTWSLRVVDFEFQMKPDNETAFICWYRHIRSEGWSNFSASLNVIIAGLSDPLMFLIPPAFPVGVKYIAQCETPTKGYENTTLKLYDRLLPIRPGKEAFEYIGLRVLLPGDWGASVYRTNAGETYEFICEMEVFVNGRALRSRSKILTAMPEELPVRLIPQNSDSGSCYGYAFLRVRDDWRPLCFSSTLQNTAEVAKVICRELGCGSVLDHKMLSTKSPDTIGTPNCTGNEKKIAECPLVSYDCNQGTLSVICSASLSPPKLSLSERGADSLAYIRTEESVTFRCIFESPVDHSAYIVFTHNGVESYTISARSGYAERWSLSETVPEGEYACFVRMQGSTVYRTERSNVISIYIYDPPPAGAVAGGVITTFFGVLILILLCVYGRSS</sequence>
<dbReference type="PROSITE" id="PS50287">
    <property type="entry name" value="SRCR_2"/>
    <property type="match status" value="1"/>
</dbReference>
<protein>
    <recommendedName>
        <fullName evidence="5">SRCR domain-containing protein</fullName>
    </recommendedName>
</protein>
<dbReference type="GO" id="GO:0016020">
    <property type="term" value="C:membrane"/>
    <property type="evidence" value="ECO:0007669"/>
    <property type="project" value="InterPro"/>
</dbReference>
<evidence type="ECO:0000256" key="2">
    <source>
        <dbReference type="PROSITE-ProRule" id="PRU00196"/>
    </source>
</evidence>
<keyword evidence="3" id="KW-0812">Transmembrane</keyword>
<evidence type="ECO:0000313" key="7">
    <source>
        <dbReference type="Proteomes" id="UP000824219"/>
    </source>
</evidence>
<feature type="transmembrane region" description="Helical" evidence="3">
    <location>
        <begin position="442"/>
        <end position="465"/>
    </location>
</feature>
<dbReference type="Gene3D" id="3.10.250.10">
    <property type="entry name" value="SRCR-like domain"/>
    <property type="match status" value="1"/>
</dbReference>